<dbReference type="Proteomes" id="UP000183190">
    <property type="component" value="Unassembled WGS sequence"/>
</dbReference>
<evidence type="ECO:0000256" key="2">
    <source>
        <dbReference type="ARBA" id="ARBA00008276"/>
    </source>
</evidence>
<dbReference type="OrthoDB" id="9809356at2"/>
<evidence type="ECO:0000256" key="3">
    <source>
        <dbReference type="ARBA" id="ARBA00013025"/>
    </source>
</evidence>
<comment type="cofactor">
    <cofactor evidence="1">
        <name>Mg(2+)</name>
        <dbReference type="ChEBI" id="CHEBI:18420"/>
    </cofactor>
</comment>
<dbReference type="PROSITE" id="PS01011">
    <property type="entry name" value="FOLYLPOLYGLU_SYNT_1"/>
    <property type="match status" value="1"/>
</dbReference>
<reference evidence="14 15" key="1">
    <citation type="submission" date="2016-10" db="EMBL/GenBank/DDBJ databases">
        <authorList>
            <person name="de Groot N.N."/>
        </authorList>
    </citation>
    <scope>NUCLEOTIDE SEQUENCE [LARGE SCALE GENOMIC DNA]</scope>
    <source>
        <strain evidence="14 15">YAD2003</strain>
    </source>
</reference>
<dbReference type="GO" id="GO:0005524">
    <property type="term" value="F:ATP binding"/>
    <property type="evidence" value="ECO:0007669"/>
    <property type="project" value="UniProtKB-KW"/>
</dbReference>
<evidence type="ECO:0000256" key="10">
    <source>
        <dbReference type="ARBA" id="ARBA00047493"/>
    </source>
</evidence>
<keyword evidence="4 11" id="KW-0436">Ligase</keyword>
<dbReference type="FunFam" id="3.40.1190.10:FF:000011">
    <property type="entry name" value="Folylpolyglutamate synthase/dihydrofolate synthase"/>
    <property type="match status" value="1"/>
</dbReference>
<comment type="catalytic activity">
    <reaction evidence="10">
        <text>(6S)-5,6,7,8-tetrahydrofolyl-(gamma-L-Glu)(n) + L-glutamate + ATP = (6S)-5,6,7,8-tetrahydrofolyl-(gamma-L-Glu)(n+1) + ADP + phosphate + H(+)</text>
        <dbReference type="Rhea" id="RHEA:10580"/>
        <dbReference type="Rhea" id="RHEA-COMP:14738"/>
        <dbReference type="Rhea" id="RHEA-COMP:14740"/>
        <dbReference type="ChEBI" id="CHEBI:15378"/>
        <dbReference type="ChEBI" id="CHEBI:29985"/>
        <dbReference type="ChEBI" id="CHEBI:30616"/>
        <dbReference type="ChEBI" id="CHEBI:43474"/>
        <dbReference type="ChEBI" id="CHEBI:141005"/>
        <dbReference type="ChEBI" id="CHEBI:456216"/>
        <dbReference type="EC" id="6.3.2.17"/>
    </reaction>
</comment>
<evidence type="ECO:0000313" key="15">
    <source>
        <dbReference type="Proteomes" id="UP000183190"/>
    </source>
</evidence>
<keyword evidence="6 11" id="KW-0547">Nucleotide-binding</keyword>
<dbReference type="InterPro" id="IPR036615">
    <property type="entry name" value="Mur_ligase_C_dom_sf"/>
</dbReference>
<dbReference type="EMBL" id="FNWV01000004">
    <property type="protein sequence ID" value="SEH57684.1"/>
    <property type="molecule type" value="Genomic_DNA"/>
</dbReference>
<evidence type="ECO:0000259" key="12">
    <source>
        <dbReference type="Pfam" id="PF02875"/>
    </source>
</evidence>
<dbReference type="SUPFAM" id="SSF53244">
    <property type="entry name" value="MurD-like peptide ligases, peptide-binding domain"/>
    <property type="match status" value="1"/>
</dbReference>
<name>A0A1H6J6W4_RUMFL</name>
<evidence type="ECO:0000256" key="4">
    <source>
        <dbReference type="ARBA" id="ARBA00022598"/>
    </source>
</evidence>
<evidence type="ECO:0000256" key="8">
    <source>
        <dbReference type="ARBA" id="ARBA00022842"/>
    </source>
</evidence>
<evidence type="ECO:0000256" key="6">
    <source>
        <dbReference type="ARBA" id="ARBA00022741"/>
    </source>
</evidence>
<gene>
    <name evidence="14" type="ORF">SAMN02910265_01580</name>
</gene>
<dbReference type="InterPro" id="IPR018109">
    <property type="entry name" value="Folylpolyglutamate_synth_CS"/>
</dbReference>
<accession>A0A1H6J6W4</accession>
<dbReference type="EC" id="6.3.2.17" evidence="3"/>
<dbReference type="GO" id="GO:0004326">
    <property type="term" value="F:tetrahydrofolylpolyglutamate synthase activity"/>
    <property type="evidence" value="ECO:0007669"/>
    <property type="project" value="UniProtKB-EC"/>
</dbReference>
<dbReference type="PROSITE" id="PS01012">
    <property type="entry name" value="FOLYLPOLYGLU_SYNT_2"/>
    <property type="match status" value="1"/>
</dbReference>
<evidence type="ECO:0000256" key="9">
    <source>
        <dbReference type="ARBA" id="ARBA00030592"/>
    </source>
</evidence>
<dbReference type="NCBIfam" id="TIGR01499">
    <property type="entry name" value="folC"/>
    <property type="match status" value="1"/>
</dbReference>
<evidence type="ECO:0000256" key="11">
    <source>
        <dbReference type="PIRNR" id="PIRNR001563"/>
    </source>
</evidence>
<keyword evidence="7 11" id="KW-0067">ATP-binding</keyword>
<dbReference type="SUPFAM" id="SSF53623">
    <property type="entry name" value="MurD-like peptide ligases, catalytic domain"/>
    <property type="match status" value="1"/>
</dbReference>
<sequence>MNYSEALAYMKKAAERGSVLGLSRITELLRLMGDPQGKLKTVHISGTNGKGSFGAMLTSVLKNAGYKVGGFSSPAITKVTDSFRIDGCEISNQEFADIIGDIVPICESMDEKPTEFEVLTAAAFELFVRKGCDIAVVECGMGGDLDSTNVIKAPVLSVITNVQKDHSAFLGDTIAEIASHKSGIIKKGRPVYFGGDSEEAYEIIADAAEKNGSELFLPDYSRFEWSESCFGINGADFIYNGEKLHIPLLGTYQLENAVNVISCVEILRHEGLKISCEAVRRGLADVKWHGRFEVLSKEPLIIYDGAHNPDGIRCAADSIRRYFSDKQVALLIGVMADKEYGLYADMLGELAETAFAVKPANPRSLDSQKLADALNAKGLRTEPFAVLAEGVRAAYSYAKEHDVPLIVLGSLYMYREVTDALSGISE</sequence>
<organism evidence="14 15">
    <name type="scientific">Ruminococcus flavefaciens</name>
    <dbReference type="NCBI Taxonomy" id="1265"/>
    <lineage>
        <taxon>Bacteria</taxon>
        <taxon>Bacillati</taxon>
        <taxon>Bacillota</taxon>
        <taxon>Clostridia</taxon>
        <taxon>Eubacteriales</taxon>
        <taxon>Oscillospiraceae</taxon>
        <taxon>Ruminococcus</taxon>
    </lineage>
</organism>
<keyword evidence="5" id="KW-0479">Metal-binding</keyword>
<feature type="domain" description="Mur ligase C-terminal" evidence="12">
    <location>
        <begin position="290"/>
        <end position="406"/>
    </location>
</feature>
<dbReference type="InterPro" id="IPR001645">
    <property type="entry name" value="Folylpolyglutamate_synth"/>
</dbReference>
<evidence type="ECO:0000313" key="14">
    <source>
        <dbReference type="EMBL" id="SEH57684.1"/>
    </source>
</evidence>
<dbReference type="Gene3D" id="3.40.1190.10">
    <property type="entry name" value="Mur-like, catalytic domain"/>
    <property type="match status" value="1"/>
</dbReference>
<dbReference type="Gene3D" id="3.90.190.20">
    <property type="entry name" value="Mur ligase, C-terminal domain"/>
    <property type="match status" value="1"/>
</dbReference>
<dbReference type="Pfam" id="PF02875">
    <property type="entry name" value="Mur_ligase_C"/>
    <property type="match status" value="1"/>
</dbReference>
<comment type="similarity">
    <text evidence="2 11">Belongs to the folylpolyglutamate synthase family.</text>
</comment>
<dbReference type="InterPro" id="IPR013221">
    <property type="entry name" value="Mur_ligase_cen"/>
</dbReference>
<dbReference type="InterPro" id="IPR036565">
    <property type="entry name" value="Mur-like_cat_sf"/>
</dbReference>
<feature type="domain" description="Mur ligase central" evidence="13">
    <location>
        <begin position="44"/>
        <end position="263"/>
    </location>
</feature>
<evidence type="ECO:0000256" key="7">
    <source>
        <dbReference type="ARBA" id="ARBA00022840"/>
    </source>
</evidence>
<dbReference type="PIRSF" id="PIRSF001563">
    <property type="entry name" value="Folylpolyglu_synth"/>
    <property type="match status" value="1"/>
</dbReference>
<dbReference type="AlphaFoldDB" id="A0A1H6J6W4"/>
<dbReference type="Pfam" id="PF08245">
    <property type="entry name" value="Mur_ligase_M"/>
    <property type="match status" value="1"/>
</dbReference>
<protein>
    <recommendedName>
        <fullName evidence="3">tetrahydrofolate synthase</fullName>
        <ecNumber evidence="3">6.3.2.17</ecNumber>
    </recommendedName>
    <alternativeName>
        <fullName evidence="9">Tetrahydrofolylpolyglutamate synthase</fullName>
    </alternativeName>
</protein>
<dbReference type="PANTHER" id="PTHR11136:SF0">
    <property type="entry name" value="DIHYDROFOLATE SYNTHETASE-RELATED"/>
    <property type="match status" value="1"/>
</dbReference>
<evidence type="ECO:0000256" key="5">
    <source>
        <dbReference type="ARBA" id="ARBA00022723"/>
    </source>
</evidence>
<keyword evidence="8" id="KW-0460">Magnesium</keyword>
<dbReference type="GO" id="GO:0046872">
    <property type="term" value="F:metal ion binding"/>
    <property type="evidence" value="ECO:0007669"/>
    <property type="project" value="UniProtKB-KW"/>
</dbReference>
<dbReference type="InterPro" id="IPR004101">
    <property type="entry name" value="Mur_ligase_C"/>
</dbReference>
<dbReference type="RefSeq" id="WP_074716114.1">
    <property type="nucleotide sequence ID" value="NZ_FNWV01000004.1"/>
</dbReference>
<evidence type="ECO:0000259" key="13">
    <source>
        <dbReference type="Pfam" id="PF08245"/>
    </source>
</evidence>
<proteinExistence type="inferred from homology"/>
<evidence type="ECO:0000256" key="1">
    <source>
        <dbReference type="ARBA" id="ARBA00001946"/>
    </source>
</evidence>
<dbReference type="GO" id="GO:0005737">
    <property type="term" value="C:cytoplasm"/>
    <property type="evidence" value="ECO:0007669"/>
    <property type="project" value="TreeGrafter"/>
</dbReference>
<dbReference type="PANTHER" id="PTHR11136">
    <property type="entry name" value="FOLYLPOLYGLUTAMATE SYNTHASE-RELATED"/>
    <property type="match status" value="1"/>
</dbReference>
<dbReference type="GO" id="GO:0008841">
    <property type="term" value="F:dihydrofolate synthase activity"/>
    <property type="evidence" value="ECO:0007669"/>
    <property type="project" value="TreeGrafter"/>
</dbReference>